<keyword evidence="6" id="KW-1185">Reference proteome</keyword>
<dbReference type="InterPro" id="IPR029063">
    <property type="entry name" value="SAM-dependent_MTases_sf"/>
</dbReference>
<gene>
    <name evidence="5" type="ORF">HZS81_02690</name>
</gene>
<keyword evidence="2 5" id="KW-0808">Transferase</keyword>
<name>A0A7Z0LIT1_9GAMM</name>
<dbReference type="InterPro" id="IPR002052">
    <property type="entry name" value="DNA_methylase_N6_adenine_CS"/>
</dbReference>
<reference evidence="5 6" key="1">
    <citation type="journal article" date="2015" name="Int. J. Syst. Evol. Microbiol.">
        <title>Halomonas salicampi sp. nov., a halotolerant and alkalitolerant bacterium isolated from a saltern soil.</title>
        <authorList>
            <person name="Lee J.C."/>
            <person name="Kim Y.S."/>
            <person name="Yun B.S."/>
            <person name="Whang K.S."/>
        </authorList>
    </citation>
    <scope>NUCLEOTIDE SEQUENCE [LARGE SCALE GENOMIC DNA]</scope>
    <source>
        <strain evidence="5 6">BH103</strain>
    </source>
</reference>
<evidence type="ECO:0000256" key="1">
    <source>
        <dbReference type="ARBA" id="ARBA00022603"/>
    </source>
</evidence>
<accession>A0A7Z0LIT1</accession>
<proteinExistence type="predicted"/>
<dbReference type="GO" id="GO:0003677">
    <property type="term" value="F:DNA binding"/>
    <property type="evidence" value="ECO:0007669"/>
    <property type="project" value="UniProtKB-KW"/>
</dbReference>
<evidence type="ECO:0000313" key="6">
    <source>
        <dbReference type="Proteomes" id="UP000586119"/>
    </source>
</evidence>
<dbReference type="GO" id="GO:0032259">
    <property type="term" value="P:methylation"/>
    <property type="evidence" value="ECO:0007669"/>
    <property type="project" value="UniProtKB-KW"/>
</dbReference>
<dbReference type="InterPro" id="IPR050953">
    <property type="entry name" value="N4_N6_ade-DNA_methylase"/>
</dbReference>
<dbReference type="SUPFAM" id="SSF53335">
    <property type="entry name" value="S-adenosyl-L-methionine-dependent methyltransferases"/>
    <property type="match status" value="1"/>
</dbReference>
<evidence type="ECO:0000256" key="2">
    <source>
        <dbReference type="ARBA" id="ARBA00022679"/>
    </source>
</evidence>
<evidence type="ECO:0000256" key="4">
    <source>
        <dbReference type="ARBA" id="ARBA00023125"/>
    </source>
</evidence>
<evidence type="ECO:0000256" key="3">
    <source>
        <dbReference type="ARBA" id="ARBA00022747"/>
    </source>
</evidence>
<dbReference type="GO" id="GO:0009007">
    <property type="term" value="F:site-specific DNA-methyltransferase (adenine-specific) activity"/>
    <property type="evidence" value="ECO:0007669"/>
    <property type="project" value="UniProtKB-EC"/>
</dbReference>
<dbReference type="PANTHER" id="PTHR33841:SF4">
    <property type="entry name" value="RESTRICTION MODIFICATION SYSTEM DNA SPECIFICITY DOMAIN"/>
    <property type="match status" value="1"/>
</dbReference>
<dbReference type="Gene3D" id="3.40.50.150">
    <property type="entry name" value="Vaccinia Virus protein VP39"/>
    <property type="match status" value="1"/>
</dbReference>
<dbReference type="RefSeq" id="WP_179928983.1">
    <property type="nucleotide sequence ID" value="NZ_JACCDF010000001.1"/>
</dbReference>
<organism evidence="5 6">
    <name type="scientific">Vreelandella salicampi</name>
    <dbReference type="NCBI Taxonomy" id="1449798"/>
    <lineage>
        <taxon>Bacteria</taxon>
        <taxon>Pseudomonadati</taxon>
        <taxon>Pseudomonadota</taxon>
        <taxon>Gammaproteobacteria</taxon>
        <taxon>Oceanospirillales</taxon>
        <taxon>Halomonadaceae</taxon>
        <taxon>Vreelandella</taxon>
    </lineage>
</organism>
<dbReference type="PROSITE" id="PS00092">
    <property type="entry name" value="N6_MTASE"/>
    <property type="match status" value="1"/>
</dbReference>
<dbReference type="PANTHER" id="PTHR33841">
    <property type="entry name" value="DNA METHYLTRANSFERASE YEEA-RELATED"/>
    <property type="match status" value="1"/>
</dbReference>
<sequence>MSLEQYYTEEKIGERLATMLPCSAPENCIELSAGKGALLSPIIKKWPNICISTCELDVANNAYLKKHFPGEHHNVDVVSRSFECIYKDDLASYDLAICNPPFSWRTNLDYEKKLLKDFGLSWMCGWSKIRTEVIFTIQNLKLIKSSGVLALILPDLIVFSDSFSKFRKYLCAGGSIVEISEIEAGSFKRTEARTFIVVMVKGVFENYFSLTRSDGEVSHHSQDEFSRWPSKFIKSDFFSLAESIFSLKRGVHSGKELRESDIPYYHTSGFSHNKNEESFIFSLEGKLVNSSRTIIGSTGDVLISRVGTRAIGKAEVVEKGRYVISDCVFRLSVPDYIDPFEIKDFWHASATEIFSSARGTCAKYLTKSDVLNHLARYLEIKHEDNIGSMNIALA</sequence>
<dbReference type="PRINTS" id="PR00507">
    <property type="entry name" value="N12N6MTFRASE"/>
</dbReference>
<dbReference type="SUPFAM" id="SSF116734">
    <property type="entry name" value="DNA methylase specificity domain"/>
    <property type="match status" value="1"/>
</dbReference>
<dbReference type="AlphaFoldDB" id="A0A7Z0LIT1"/>
<keyword evidence="4" id="KW-0238">DNA-binding</keyword>
<dbReference type="CDD" id="cd02440">
    <property type="entry name" value="AdoMet_MTases"/>
    <property type="match status" value="1"/>
</dbReference>
<protein>
    <submittedName>
        <fullName evidence="5">Methyltransferase</fullName>
    </submittedName>
</protein>
<dbReference type="EMBL" id="JACCDF010000001">
    <property type="protein sequence ID" value="NYS59672.1"/>
    <property type="molecule type" value="Genomic_DNA"/>
</dbReference>
<keyword evidence="3" id="KW-0680">Restriction system</keyword>
<keyword evidence="1 5" id="KW-0489">Methyltransferase</keyword>
<dbReference type="Gene3D" id="3.90.220.20">
    <property type="entry name" value="DNA methylase specificity domains"/>
    <property type="match status" value="1"/>
</dbReference>
<dbReference type="Proteomes" id="UP000586119">
    <property type="component" value="Unassembled WGS sequence"/>
</dbReference>
<comment type="caution">
    <text evidence="5">The sequence shown here is derived from an EMBL/GenBank/DDBJ whole genome shotgun (WGS) entry which is preliminary data.</text>
</comment>
<dbReference type="InterPro" id="IPR044946">
    <property type="entry name" value="Restrct_endonuc_typeI_TRD_sf"/>
</dbReference>
<dbReference type="GO" id="GO:0009307">
    <property type="term" value="P:DNA restriction-modification system"/>
    <property type="evidence" value="ECO:0007669"/>
    <property type="project" value="UniProtKB-KW"/>
</dbReference>
<evidence type="ECO:0000313" key="5">
    <source>
        <dbReference type="EMBL" id="NYS59672.1"/>
    </source>
</evidence>